<name>A0A0C3QC19_9AGAM</name>
<evidence type="ECO:0000313" key="1">
    <source>
        <dbReference type="EMBL" id="KIO22811.1"/>
    </source>
</evidence>
<dbReference type="OrthoDB" id="10645420at2759"/>
<dbReference type="EMBL" id="KN823100">
    <property type="protein sequence ID" value="KIO22811.1"/>
    <property type="molecule type" value="Genomic_DNA"/>
</dbReference>
<evidence type="ECO:0000313" key="2">
    <source>
        <dbReference type="Proteomes" id="UP000054248"/>
    </source>
</evidence>
<keyword evidence="2" id="KW-1185">Reference proteome</keyword>
<dbReference type="AlphaFoldDB" id="A0A0C3QC19"/>
<reference evidence="1 2" key="1">
    <citation type="submission" date="2014-04" db="EMBL/GenBank/DDBJ databases">
        <authorList>
            <consortium name="DOE Joint Genome Institute"/>
            <person name="Kuo A."/>
            <person name="Girlanda M."/>
            <person name="Perotto S."/>
            <person name="Kohler A."/>
            <person name="Nagy L.G."/>
            <person name="Floudas D."/>
            <person name="Copeland A."/>
            <person name="Barry K.W."/>
            <person name="Cichocki N."/>
            <person name="Veneault-Fourrey C."/>
            <person name="LaButti K."/>
            <person name="Lindquist E.A."/>
            <person name="Lipzen A."/>
            <person name="Lundell T."/>
            <person name="Morin E."/>
            <person name="Murat C."/>
            <person name="Sun H."/>
            <person name="Tunlid A."/>
            <person name="Henrissat B."/>
            <person name="Grigoriev I.V."/>
            <person name="Hibbett D.S."/>
            <person name="Martin F."/>
            <person name="Nordberg H.P."/>
            <person name="Cantor M.N."/>
            <person name="Hua S.X."/>
        </authorList>
    </citation>
    <scope>NUCLEOTIDE SEQUENCE [LARGE SCALE GENOMIC DNA]</scope>
    <source>
        <strain evidence="1 2">MUT 4182</strain>
    </source>
</reference>
<organism evidence="1 2">
    <name type="scientific">Tulasnella calospora MUT 4182</name>
    <dbReference type="NCBI Taxonomy" id="1051891"/>
    <lineage>
        <taxon>Eukaryota</taxon>
        <taxon>Fungi</taxon>
        <taxon>Dikarya</taxon>
        <taxon>Basidiomycota</taxon>
        <taxon>Agaricomycotina</taxon>
        <taxon>Agaricomycetes</taxon>
        <taxon>Cantharellales</taxon>
        <taxon>Tulasnellaceae</taxon>
        <taxon>Tulasnella</taxon>
    </lineage>
</organism>
<protein>
    <submittedName>
        <fullName evidence="1">Uncharacterized protein</fullName>
    </submittedName>
</protein>
<reference evidence="2" key="2">
    <citation type="submission" date="2015-01" db="EMBL/GenBank/DDBJ databases">
        <title>Evolutionary Origins and Diversification of the Mycorrhizal Mutualists.</title>
        <authorList>
            <consortium name="DOE Joint Genome Institute"/>
            <consortium name="Mycorrhizal Genomics Consortium"/>
            <person name="Kohler A."/>
            <person name="Kuo A."/>
            <person name="Nagy L.G."/>
            <person name="Floudas D."/>
            <person name="Copeland A."/>
            <person name="Barry K.W."/>
            <person name="Cichocki N."/>
            <person name="Veneault-Fourrey C."/>
            <person name="LaButti K."/>
            <person name="Lindquist E.A."/>
            <person name="Lipzen A."/>
            <person name="Lundell T."/>
            <person name="Morin E."/>
            <person name="Murat C."/>
            <person name="Riley R."/>
            <person name="Ohm R."/>
            <person name="Sun H."/>
            <person name="Tunlid A."/>
            <person name="Henrissat B."/>
            <person name="Grigoriev I.V."/>
            <person name="Hibbett D.S."/>
            <person name="Martin F."/>
        </authorList>
    </citation>
    <scope>NUCLEOTIDE SEQUENCE [LARGE SCALE GENOMIC DNA]</scope>
    <source>
        <strain evidence="2">MUT 4182</strain>
    </source>
</reference>
<accession>A0A0C3QC19</accession>
<dbReference type="Proteomes" id="UP000054248">
    <property type="component" value="Unassembled WGS sequence"/>
</dbReference>
<dbReference type="HOGENOM" id="CLU_2514287_0_0_1"/>
<gene>
    <name evidence="1" type="ORF">M407DRAFT_27686</name>
</gene>
<proteinExistence type="predicted"/>
<sequence length="85" mass="9465">MYFVDEMKKFLNEDDVGCFSHQFIRLSQDGRYGYLAGVSVFTQYGEGSGISSTDARIQDLANALGLWSFFYEPGSTSQTNGPEES</sequence>